<dbReference type="PANTHER" id="PTHR35506:SF1">
    <property type="entry name" value="OS02G0135600 PROTEIN"/>
    <property type="match status" value="1"/>
</dbReference>
<dbReference type="AlphaFoldDB" id="A0A8J4Q025"/>
<name>A0A8J4Q025_9MYCE</name>
<accession>A0A8J4Q025</accession>
<organism evidence="1 2">
    <name type="scientific">Polysphondylium violaceum</name>
    <dbReference type="NCBI Taxonomy" id="133409"/>
    <lineage>
        <taxon>Eukaryota</taxon>
        <taxon>Amoebozoa</taxon>
        <taxon>Evosea</taxon>
        <taxon>Eumycetozoa</taxon>
        <taxon>Dictyostelia</taxon>
        <taxon>Dictyosteliales</taxon>
        <taxon>Dictyosteliaceae</taxon>
        <taxon>Polysphondylium</taxon>
    </lineage>
</organism>
<reference evidence="1" key="1">
    <citation type="submission" date="2020-01" db="EMBL/GenBank/DDBJ databases">
        <title>Development of genomics and gene disruption for Polysphondylium violaceum indicates a role for the polyketide synthase stlB in stalk morphogenesis.</title>
        <authorList>
            <person name="Narita B."/>
            <person name="Kawabe Y."/>
            <person name="Kin K."/>
            <person name="Saito T."/>
            <person name="Gibbs R."/>
            <person name="Kuspa A."/>
            <person name="Muzny D."/>
            <person name="Queller D."/>
            <person name="Richards S."/>
            <person name="Strassman J."/>
            <person name="Sucgang R."/>
            <person name="Worley K."/>
            <person name="Schaap P."/>
        </authorList>
    </citation>
    <scope>NUCLEOTIDE SEQUENCE</scope>
    <source>
        <strain evidence="1">QSvi11</strain>
    </source>
</reference>
<keyword evidence="2" id="KW-1185">Reference proteome</keyword>
<gene>
    <name evidence="1" type="ORF">CYY_001480</name>
</gene>
<dbReference type="EMBL" id="AJWJ01000035">
    <property type="protein sequence ID" value="KAF2077226.1"/>
    <property type="molecule type" value="Genomic_DNA"/>
</dbReference>
<dbReference type="Proteomes" id="UP000695562">
    <property type="component" value="Unassembled WGS sequence"/>
</dbReference>
<dbReference type="PANTHER" id="PTHR35506">
    <property type="entry name" value="OS02G0135600 PROTEIN"/>
    <property type="match status" value="1"/>
</dbReference>
<sequence>MSYKNIRCVLVWLDGAFSSFNEKELYRDLDLSFINTLVGNGCAGRLLTLPNEGDNNEKTCFTSQQLFNQILGFESNITLTNDLFKEQYSQLVLKLFSNNNDIELKGGNENRGVIDENTTPQQLFNFVESEYQKAKNCNDIITVVHIKPKSESINDRRDSLLFLNSFFKILLESREKDAHDYYINLVCSYNRGSVDIATTTHSIPIPSTFNLPKPSTQFLNGKEVNPNKQSPLFAIYNHPILTRKDETEVFNEEELLKGSNGSILLIQYLKELAFKLNKVPKYGA</sequence>
<evidence type="ECO:0000313" key="1">
    <source>
        <dbReference type="EMBL" id="KAF2077226.1"/>
    </source>
</evidence>
<dbReference type="OrthoDB" id="61155at2759"/>
<proteinExistence type="predicted"/>
<comment type="caution">
    <text evidence="1">The sequence shown here is derived from an EMBL/GenBank/DDBJ whole genome shotgun (WGS) entry which is preliminary data.</text>
</comment>
<protein>
    <submittedName>
        <fullName evidence="1">Uncharacterized protein</fullName>
    </submittedName>
</protein>
<evidence type="ECO:0000313" key="2">
    <source>
        <dbReference type="Proteomes" id="UP000695562"/>
    </source>
</evidence>